<dbReference type="Proteomes" id="UP000095286">
    <property type="component" value="Unplaced"/>
</dbReference>
<name>A0AC35TG51_9BILA</name>
<proteinExistence type="predicted"/>
<organism evidence="1 2">
    <name type="scientific">Rhabditophanes sp. KR3021</name>
    <dbReference type="NCBI Taxonomy" id="114890"/>
    <lineage>
        <taxon>Eukaryota</taxon>
        <taxon>Metazoa</taxon>
        <taxon>Ecdysozoa</taxon>
        <taxon>Nematoda</taxon>
        <taxon>Chromadorea</taxon>
        <taxon>Rhabditida</taxon>
        <taxon>Tylenchina</taxon>
        <taxon>Panagrolaimomorpha</taxon>
        <taxon>Strongyloidoidea</taxon>
        <taxon>Alloionematidae</taxon>
        <taxon>Rhabditophanes</taxon>
    </lineage>
</organism>
<evidence type="ECO:0000313" key="2">
    <source>
        <dbReference type="WBParaSite" id="RSKR_0000015500.1"/>
    </source>
</evidence>
<sequence>MGNKTVFHNSVSNETIKTWDTSKASNASKSKVSKPPPSKVAILISADHNYETFSKVSASTKNITKAKSTEKDTKILALEVANLRKKKEDYTETQSFEEVLEKTLHPNTRGGRITRGR</sequence>
<protein>
    <submittedName>
        <fullName evidence="2">WD_REPEATS_REGION domain-containing protein</fullName>
    </submittedName>
</protein>
<reference evidence="2" key="1">
    <citation type="submission" date="2016-11" db="UniProtKB">
        <authorList>
            <consortium name="WormBaseParasite"/>
        </authorList>
    </citation>
    <scope>IDENTIFICATION</scope>
    <source>
        <strain evidence="2">KR3021</strain>
    </source>
</reference>
<accession>A0AC35TG51</accession>
<dbReference type="WBParaSite" id="RSKR_0000015500.1">
    <property type="protein sequence ID" value="RSKR_0000015500.1"/>
    <property type="gene ID" value="RSKR_0000015500"/>
</dbReference>
<evidence type="ECO:0000313" key="1">
    <source>
        <dbReference type="Proteomes" id="UP000095286"/>
    </source>
</evidence>